<dbReference type="AlphaFoldDB" id="A0A0S4II90"/>
<keyword evidence="2" id="KW-1133">Transmembrane helix</keyword>
<evidence type="ECO:0000256" key="2">
    <source>
        <dbReference type="SAM" id="Phobius"/>
    </source>
</evidence>
<feature type="region of interest" description="Disordered" evidence="1">
    <location>
        <begin position="41"/>
        <end position="94"/>
    </location>
</feature>
<feature type="compositionally biased region" description="Basic residues" evidence="1">
    <location>
        <begin position="47"/>
        <end position="60"/>
    </location>
</feature>
<evidence type="ECO:0000313" key="4">
    <source>
        <dbReference type="Proteomes" id="UP000051952"/>
    </source>
</evidence>
<gene>
    <name evidence="3" type="ORF">BSAL_52880</name>
</gene>
<dbReference type="Proteomes" id="UP000051952">
    <property type="component" value="Unassembled WGS sequence"/>
</dbReference>
<evidence type="ECO:0000313" key="3">
    <source>
        <dbReference type="EMBL" id="CUE71132.1"/>
    </source>
</evidence>
<dbReference type="EMBL" id="CYKH01000101">
    <property type="protein sequence ID" value="CUE71132.1"/>
    <property type="molecule type" value="Genomic_DNA"/>
</dbReference>
<organism evidence="3 4">
    <name type="scientific">Bodo saltans</name>
    <name type="common">Flagellated protozoan</name>
    <dbReference type="NCBI Taxonomy" id="75058"/>
    <lineage>
        <taxon>Eukaryota</taxon>
        <taxon>Discoba</taxon>
        <taxon>Euglenozoa</taxon>
        <taxon>Kinetoplastea</taxon>
        <taxon>Metakinetoplastina</taxon>
        <taxon>Eubodonida</taxon>
        <taxon>Bodonidae</taxon>
        <taxon>Bodo</taxon>
    </lineage>
</organism>
<feature type="compositionally biased region" description="Low complexity" evidence="1">
    <location>
        <begin position="61"/>
        <end position="72"/>
    </location>
</feature>
<proteinExistence type="predicted"/>
<feature type="transmembrane region" description="Helical" evidence="2">
    <location>
        <begin position="112"/>
        <end position="132"/>
    </location>
</feature>
<reference evidence="4" key="1">
    <citation type="submission" date="2015-09" db="EMBL/GenBank/DDBJ databases">
        <authorList>
            <consortium name="Pathogen Informatics"/>
        </authorList>
    </citation>
    <scope>NUCLEOTIDE SEQUENCE [LARGE SCALE GENOMIC DNA]</scope>
    <source>
        <strain evidence="4">Lake Konstanz</strain>
    </source>
</reference>
<keyword evidence="2" id="KW-0472">Membrane</keyword>
<accession>A0A0S4II90</accession>
<sequence>MCLQCTRRIPSAHGCRHRRSRIERCGFRDFNRRWAFCNGDATQEKQRKTKTNNKRTKPTSRRTTTSNTPTSNAQNKTTNKRQANSKGQTTSTPKKSLFFEMRGYNKSYTRHTLVLTYLSFFFSLLVSIFQWVSKKERSFASLKSQHPPEPKKQNKTKQQKGDAFTFFKPFQTTKQSTTRKRVVFYQKGNHLRFTPLRVICFFKKKKR</sequence>
<evidence type="ECO:0000256" key="1">
    <source>
        <dbReference type="SAM" id="MobiDB-lite"/>
    </source>
</evidence>
<name>A0A0S4II90_BODSA</name>
<feature type="region of interest" description="Disordered" evidence="1">
    <location>
        <begin position="141"/>
        <end position="160"/>
    </location>
</feature>
<keyword evidence="4" id="KW-1185">Reference proteome</keyword>
<protein>
    <submittedName>
        <fullName evidence="3">Transmembrane protein, putative</fullName>
    </submittedName>
</protein>
<feature type="compositionally biased region" description="Polar residues" evidence="1">
    <location>
        <begin position="73"/>
        <end position="94"/>
    </location>
</feature>
<dbReference type="VEuPathDB" id="TriTrypDB:BSAL_52880"/>
<keyword evidence="2 3" id="KW-0812">Transmembrane</keyword>